<keyword evidence="1" id="KW-1133">Transmembrane helix</keyword>
<keyword evidence="1" id="KW-0472">Membrane</keyword>
<proteinExistence type="predicted"/>
<dbReference type="Proteomes" id="UP000230935">
    <property type="component" value="Unassembled WGS sequence"/>
</dbReference>
<comment type="caution">
    <text evidence="2">The sequence shown here is derived from an EMBL/GenBank/DDBJ whole genome shotgun (WGS) entry which is preliminary data.</text>
</comment>
<sequence length="140" mass="15822">MTNNQPNNHQSIRFQSKDAMQIVVGAALLAIPIGFTEETWRLGEHLPTLNILIITVLSIVFITVFVFFNYKRGELKHHHTEFVKRVAATYVLAFLVVGLFMTLIQQAPWILDTTLAIKRILIVTFPASMSAVIADMLNEL</sequence>
<feature type="transmembrane region" description="Helical" evidence="1">
    <location>
        <begin position="48"/>
        <end position="70"/>
    </location>
</feature>
<feature type="transmembrane region" description="Helical" evidence="1">
    <location>
        <begin position="82"/>
        <end position="104"/>
    </location>
</feature>
<evidence type="ECO:0000313" key="3">
    <source>
        <dbReference type="Proteomes" id="UP000230935"/>
    </source>
</evidence>
<accession>A0A2H0W3I9</accession>
<dbReference type="EMBL" id="PEZZ01000021">
    <property type="protein sequence ID" value="PIS05101.1"/>
    <property type="molecule type" value="Genomic_DNA"/>
</dbReference>
<dbReference type="InterPro" id="IPR024464">
    <property type="entry name" value="DUF2391"/>
</dbReference>
<evidence type="ECO:0000313" key="2">
    <source>
        <dbReference type="EMBL" id="PIS05101.1"/>
    </source>
</evidence>
<name>A0A2H0W3I9_9BACT</name>
<protein>
    <submittedName>
        <fullName evidence="2">DUF2391 domain-containing protein</fullName>
    </submittedName>
</protein>
<keyword evidence="1" id="KW-0812">Transmembrane</keyword>
<feature type="transmembrane region" description="Helical" evidence="1">
    <location>
        <begin position="19"/>
        <end position="36"/>
    </location>
</feature>
<dbReference type="AlphaFoldDB" id="A0A2H0W3I9"/>
<evidence type="ECO:0000256" key="1">
    <source>
        <dbReference type="SAM" id="Phobius"/>
    </source>
</evidence>
<reference evidence="3" key="1">
    <citation type="submission" date="2017-09" db="EMBL/GenBank/DDBJ databases">
        <title>Depth-based differentiation of microbial function through sediment-hosted aquifers and enrichment of novel symbionts in the deep terrestrial subsurface.</title>
        <authorList>
            <person name="Probst A.J."/>
            <person name="Ladd B."/>
            <person name="Jarett J.K."/>
            <person name="Geller-Mcgrath D.E."/>
            <person name="Sieber C.M.K."/>
            <person name="Emerson J.B."/>
            <person name="Anantharaman K."/>
            <person name="Thomas B.C."/>
            <person name="Malmstrom R."/>
            <person name="Stieglmeier M."/>
            <person name="Klingl A."/>
            <person name="Woyke T."/>
            <person name="Ryan C.M."/>
            <person name="Banfield J.F."/>
        </authorList>
    </citation>
    <scope>NUCLEOTIDE SEQUENCE [LARGE SCALE GENOMIC DNA]</scope>
</reference>
<gene>
    <name evidence="2" type="ORF">COT81_02955</name>
</gene>
<dbReference type="Pfam" id="PF09622">
    <property type="entry name" value="DUF2391"/>
    <property type="match status" value="1"/>
</dbReference>
<organism evidence="2 3">
    <name type="scientific">Candidatus Buchananbacteria bacterium CG10_big_fil_rev_8_21_14_0_10_42_9</name>
    <dbReference type="NCBI Taxonomy" id="1974526"/>
    <lineage>
        <taxon>Bacteria</taxon>
        <taxon>Candidatus Buchananiibacteriota</taxon>
    </lineage>
</organism>